<keyword evidence="21" id="KW-1185">Reference proteome</keyword>
<dbReference type="GO" id="GO:0046872">
    <property type="term" value="F:metal ion binding"/>
    <property type="evidence" value="ECO:0007669"/>
    <property type="project" value="UniProtKB-KW"/>
</dbReference>
<dbReference type="SUPFAM" id="SSF56322">
    <property type="entry name" value="ADC synthase"/>
    <property type="match status" value="1"/>
</dbReference>
<evidence type="ECO:0000259" key="16">
    <source>
        <dbReference type="Pfam" id="PF00425"/>
    </source>
</evidence>
<keyword evidence="7 15" id="KW-0028">Amino-acid biosynthesis</keyword>
<evidence type="ECO:0000313" key="19">
    <source>
        <dbReference type="EMBL" id="TBN50855.1"/>
    </source>
</evidence>
<protein>
    <recommendedName>
        <fullName evidence="6 15">Anthranilate synthase component 1</fullName>
        <ecNumber evidence="5 15">4.1.3.27</ecNumber>
    </recommendedName>
</protein>
<comment type="subunit">
    <text evidence="4 15">Heterotetramer consisting of two non-identical subunits: a beta subunit (TrpG) and a large alpha subunit (TrpE).</text>
</comment>
<evidence type="ECO:0000256" key="7">
    <source>
        <dbReference type="ARBA" id="ARBA00022605"/>
    </source>
</evidence>
<accession>A0A238WGT5</accession>
<evidence type="ECO:0000313" key="21">
    <source>
        <dbReference type="Proteomes" id="UP000292859"/>
    </source>
</evidence>
<dbReference type="EMBL" id="SIRL01000004">
    <property type="protein sequence ID" value="TBN50855.1"/>
    <property type="molecule type" value="Genomic_DNA"/>
</dbReference>
<evidence type="ECO:0000313" key="18">
    <source>
        <dbReference type="EMBL" id="SNR45523.1"/>
    </source>
</evidence>
<gene>
    <name evidence="15" type="primary">trpE</name>
    <name evidence="19" type="ORF">EYF88_08050</name>
    <name evidence="18" type="ORF">SAMN06265378_104172</name>
</gene>
<feature type="domain" description="Anthranilate synthase component I N-terminal" evidence="17">
    <location>
        <begin position="29"/>
        <end position="174"/>
    </location>
</feature>
<evidence type="ECO:0000256" key="12">
    <source>
        <dbReference type="ARBA" id="ARBA00023239"/>
    </source>
</evidence>
<dbReference type="InterPro" id="IPR015890">
    <property type="entry name" value="Chorismate_C"/>
</dbReference>
<dbReference type="InterPro" id="IPR006805">
    <property type="entry name" value="Anth_synth_I_N"/>
</dbReference>
<evidence type="ECO:0000256" key="5">
    <source>
        <dbReference type="ARBA" id="ARBA00012266"/>
    </source>
</evidence>
<keyword evidence="8 15" id="KW-0479">Metal-binding</keyword>
<reference evidence="19 21" key="3">
    <citation type="submission" date="2019-02" db="EMBL/GenBank/DDBJ databases">
        <authorList>
            <person name="Zhang G."/>
        </authorList>
    </citation>
    <scope>NUCLEOTIDE SEQUENCE [LARGE SCALE GENOMIC DNA]</scope>
    <source>
        <strain evidence="19 21">CMB17</strain>
    </source>
</reference>
<dbReference type="EMBL" id="FZNM01000004">
    <property type="protein sequence ID" value="SNR45523.1"/>
    <property type="molecule type" value="Genomic_DNA"/>
</dbReference>
<evidence type="ECO:0000256" key="11">
    <source>
        <dbReference type="ARBA" id="ARBA00023141"/>
    </source>
</evidence>
<name>A0A238WGT5_9RHOB</name>
<evidence type="ECO:0000256" key="3">
    <source>
        <dbReference type="ARBA" id="ARBA00009562"/>
    </source>
</evidence>
<dbReference type="OrthoDB" id="9803598at2"/>
<dbReference type="Pfam" id="PF00425">
    <property type="entry name" value="Chorismate_bind"/>
    <property type="match status" value="1"/>
</dbReference>
<evidence type="ECO:0000256" key="13">
    <source>
        <dbReference type="ARBA" id="ARBA00025634"/>
    </source>
</evidence>
<dbReference type="AlphaFoldDB" id="A0A238WGT5"/>
<dbReference type="Proteomes" id="UP000292859">
    <property type="component" value="Unassembled WGS sequence"/>
</dbReference>
<reference evidence="20" key="2">
    <citation type="submission" date="2017-06" db="EMBL/GenBank/DDBJ databases">
        <authorList>
            <person name="Varghese N."/>
            <person name="Submissions S."/>
        </authorList>
    </citation>
    <scope>NUCLEOTIDE SEQUENCE [LARGE SCALE GENOMIC DNA]</scope>
    <source>
        <strain evidence="20">DSM 26170</strain>
    </source>
</reference>
<comment type="catalytic activity">
    <reaction evidence="14 15">
        <text>chorismate + L-glutamine = anthranilate + pyruvate + L-glutamate + H(+)</text>
        <dbReference type="Rhea" id="RHEA:21732"/>
        <dbReference type="ChEBI" id="CHEBI:15361"/>
        <dbReference type="ChEBI" id="CHEBI:15378"/>
        <dbReference type="ChEBI" id="CHEBI:16567"/>
        <dbReference type="ChEBI" id="CHEBI:29748"/>
        <dbReference type="ChEBI" id="CHEBI:29985"/>
        <dbReference type="ChEBI" id="CHEBI:58359"/>
        <dbReference type="EC" id="4.1.3.27"/>
    </reaction>
</comment>
<dbReference type="PANTHER" id="PTHR11236:SF48">
    <property type="entry name" value="ISOCHORISMATE SYNTHASE MENF"/>
    <property type="match status" value="1"/>
</dbReference>
<evidence type="ECO:0000256" key="1">
    <source>
        <dbReference type="ARBA" id="ARBA00001946"/>
    </source>
</evidence>
<keyword evidence="12 15" id="KW-0456">Lyase</keyword>
<dbReference type="EC" id="4.1.3.27" evidence="5 15"/>
<dbReference type="InterPro" id="IPR005801">
    <property type="entry name" value="ADC_synthase"/>
</dbReference>
<dbReference type="PRINTS" id="PR00095">
    <property type="entry name" value="ANTSNTHASEI"/>
</dbReference>
<keyword evidence="10 15" id="KW-0460">Magnesium</keyword>
<reference evidence="18" key="1">
    <citation type="submission" date="2017-06" db="EMBL/GenBank/DDBJ databases">
        <authorList>
            <person name="Kim H.J."/>
            <person name="Triplett B.A."/>
        </authorList>
    </citation>
    <scope>NUCLEOTIDE SEQUENCE [LARGE SCALE GENOMIC DNA]</scope>
    <source>
        <strain evidence="18">DSM 26170</strain>
    </source>
</reference>
<dbReference type="Pfam" id="PF04715">
    <property type="entry name" value="Anth_synt_I_N"/>
    <property type="match status" value="1"/>
</dbReference>
<organism evidence="18 20">
    <name type="scientific">Paracoccus sediminis</name>
    <dbReference type="NCBI Taxonomy" id="1214787"/>
    <lineage>
        <taxon>Bacteria</taxon>
        <taxon>Pseudomonadati</taxon>
        <taxon>Pseudomonadota</taxon>
        <taxon>Alphaproteobacteria</taxon>
        <taxon>Rhodobacterales</taxon>
        <taxon>Paracoccaceae</taxon>
        <taxon>Paracoccus</taxon>
    </lineage>
</organism>
<keyword evidence="11 15" id="KW-0057">Aromatic amino acid biosynthesis</keyword>
<sequence length="502" mass="54786">MELTPDFASFEAAWKAGQNQLVTIRLAADLDTPVSLMLKLTDAAPMSFMLESVTGGEVRGRYSIVGMKPDLIWDCRDGRARINRQARFSSEFTPDERPALESLRALIAESRIEAMPSGVPPVAAGLFGYLGYDMIRLVERLPDVNPDPLDLPDAMLMRPSVVAVLDGVKGEVTLCAPAWHDGSDNARAAYAQAAERVMDALRSLDRQPSEPRALGHDARIGEPVSNFSKAGYLAAVERAKDYIRAGDIFQVVPSQRWRMDFPLPPFALYRSLRRTNPSPFMFFLNLGGFQIVGASPEILVRLRDGEVTIRPIAGTRPRGADEAEDRALEADLLGDHKELAEHLMLLDLGRNDVGRVARPGTVHPTEQFVIERYSHVMHIVSNVVGQLREGEDALSALLAGLPAGTVSGAPKVRAMEIIDELEPEKRGVYGGAVGYFAANGEMDMCIALRTGVLKDGTLYIQAGGGIVYDSDPEAEFMETVNKSRALQRAAEGAARFVRGNQT</sequence>
<dbReference type="NCBIfam" id="TIGR00564">
    <property type="entry name" value="trpE_most"/>
    <property type="match status" value="1"/>
</dbReference>
<dbReference type="InterPro" id="IPR019999">
    <property type="entry name" value="Anth_synth_I-like"/>
</dbReference>
<proteinExistence type="inferred from homology"/>
<dbReference type="GO" id="GO:0004049">
    <property type="term" value="F:anthranilate synthase activity"/>
    <property type="evidence" value="ECO:0007669"/>
    <property type="project" value="UniProtKB-EC"/>
</dbReference>
<evidence type="ECO:0000256" key="14">
    <source>
        <dbReference type="ARBA" id="ARBA00047683"/>
    </source>
</evidence>
<evidence type="ECO:0000256" key="6">
    <source>
        <dbReference type="ARBA" id="ARBA00020653"/>
    </source>
</evidence>
<evidence type="ECO:0000256" key="8">
    <source>
        <dbReference type="ARBA" id="ARBA00022723"/>
    </source>
</evidence>
<evidence type="ECO:0000259" key="17">
    <source>
        <dbReference type="Pfam" id="PF04715"/>
    </source>
</evidence>
<comment type="pathway">
    <text evidence="2 15">Amino-acid biosynthesis; L-tryptophan biosynthesis; L-tryptophan from chorismate: step 1/5.</text>
</comment>
<dbReference type="Gene3D" id="3.60.120.10">
    <property type="entry name" value="Anthranilate synthase"/>
    <property type="match status" value="1"/>
</dbReference>
<evidence type="ECO:0000256" key="2">
    <source>
        <dbReference type="ARBA" id="ARBA00004873"/>
    </source>
</evidence>
<dbReference type="RefSeq" id="WP_089387776.1">
    <property type="nucleotide sequence ID" value="NZ_FZNM01000004.1"/>
</dbReference>
<evidence type="ECO:0000313" key="20">
    <source>
        <dbReference type="Proteomes" id="UP000198409"/>
    </source>
</evidence>
<feature type="domain" description="Chorismate-utilising enzyme C-terminal" evidence="16">
    <location>
        <begin position="229"/>
        <end position="482"/>
    </location>
</feature>
<comment type="function">
    <text evidence="13 15">Part of a heterotetrameric complex that catalyzes the two-step biosynthesis of anthranilate, an intermediate in the biosynthesis of L-tryptophan. In the first step, the glutamine-binding beta subunit (TrpG) of anthranilate synthase (AS) provides the glutamine amidotransferase activity which generates ammonia as a substrate that, along with chorismate, is used in the second step, catalyzed by the large alpha subunit of AS (TrpE) to produce anthranilate. In the absence of TrpG, TrpE can synthesize anthranilate directly from chorismate and high concentrations of ammonia.</text>
</comment>
<dbReference type="UniPathway" id="UPA00035">
    <property type="reaction ID" value="UER00040"/>
</dbReference>
<dbReference type="PANTHER" id="PTHR11236">
    <property type="entry name" value="AMINOBENZOATE/ANTHRANILATE SYNTHASE"/>
    <property type="match status" value="1"/>
</dbReference>
<keyword evidence="9 15" id="KW-0822">Tryptophan biosynthesis</keyword>
<comment type="cofactor">
    <cofactor evidence="1 15">
        <name>Mg(2+)</name>
        <dbReference type="ChEBI" id="CHEBI:18420"/>
    </cofactor>
</comment>
<evidence type="ECO:0000256" key="9">
    <source>
        <dbReference type="ARBA" id="ARBA00022822"/>
    </source>
</evidence>
<dbReference type="Proteomes" id="UP000198409">
    <property type="component" value="Unassembled WGS sequence"/>
</dbReference>
<dbReference type="InterPro" id="IPR005256">
    <property type="entry name" value="Anth_synth_I_PabB"/>
</dbReference>
<comment type="similarity">
    <text evidence="3 15">Belongs to the anthranilate synthase component I family.</text>
</comment>
<evidence type="ECO:0000256" key="4">
    <source>
        <dbReference type="ARBA" id="ARBA00011575"/>
    </source>
</evidence>
<evidence type="ECO:0000256" key="10">
    <source>
        <dbReference type="ARBA" id="ARBA00022842"/>
    </source>
</evidence>
<dbReference type="GO" id="GO:0000162">
    <property type="term" value="P:L-tryptophan biosynthetic process"/>
    <property type="evidence" value="ECO:0007669"/>
    <property type="project" value="UniProtKB-UniPathway"/>
</dbReference>
<evidence type="ECO:0000256" key="15">
    <source>
        <dbReference type="RuleBase" id="RU364045"/>
    </source>
</evidence>